<feature type="signal peptide" evidence="2">
    <location>
        <begin position="1"/>
        <end position="25"/>
    </location>
</feature>
<evidence type="ECO:0000256" key="2">
    <source>
        <dbReference type="SAM" id="SignalP"/>
    </source>
</evidence>
<dbReference type="InParanoid" id="B0WWH4"/>
<gene>
    <name evidence="4" type="primary">6044205</name>
    <name evidence="3" type="ORF">CpipJ_CPIJ010705</name>
</gene>
<feature type="region of interest" description="Disordered" evidence="1">
    <location>
        <begin position="75"/>
        <end position="101"/>
    </location>
</feature>
<feature type="compositionally biased region" description="Gly residues" evidence="1">
    <location>
        <begin position="221"/>
        <end position="230"/>
    </location>
</feature>
<protein>
    <submittedName>
        <fullName evidence="3 4">Uncharacterized protein</fullName>
    </submittedName>
</protein>
<feature type="region of interest" description="Disordered" evidence="1">
    <location>
        <begin position="182"/>
        <end position="205"/>
    </location>
</feature>
<organism>
    <name type="scientific">Culex quinquefasciatus</name>
    <name type="common">Southern house mosquito</name>
    <name type="synonym">Culex pungens</name>
    <dbReference type="NCBI Taxonomy" id="7176"/>
    <lineage>
        <taxon>Eukaryota</taxon>
        <taxon>Metazoa</taxon>
        <taxon>Ecdysozoa</taxon>
        <taxon>Arthropoda</taxon>
        <taxon>Hexapoda</taxon>
        <taxon>Insecta</taxon>
        <taxon>Pterygota</taxon>
        <taxon>Neoptera</taxon>
        <taxon>Endopterygota</taxon>
        <taxon>Diptera</taxon>
        <taxon>Nematocera</taxon>
        <taxon>Culicoidea</taxon>
        <taxon>Culicidae</taxon>
        <taxon>Culicinae</taxon>
        <taxon>Culicini</taxon>
        <taxon>Culex</taxon>
        <taxon>Culex</taxon>
    </lineage>
</organism>
<dbReference type="EnsemblMetazoa" id="CPIJ010705-RA">
    <property type="protein sequence ID" value="CPIJ010705-PA"/>
    <property type="gene ID" value="CPIJ010705"/>
</dbReference>
<dbReference type="eggNOG" id="ENOG502SB2U">
    <property type="taxonomic scope" value="Eukaryota"/>
</dbReference>
<keyword evidence="5" id="KW-1185">Reference proteome</keyword>
<dbReference type="KEGG" id="cqu:CpipJ_CPIJ010705"/>
<evidence type="ECO:0000313" key="4">
    <source>
        <dbReference type="EnsemblMetazoa" id="CPIJ010705-PA"/>
    </source>
</evidence>
<sequence length="243" mass="25202">MKPFSRRSSAVAVVALVFCVGAALAAPGSTRVKREEDVAELVNPVASEDIAFSNDLTVTSEKFLTQSTRRKMPSLDSCLDTEKKPENHCTRKQNTNGLPKKIPAKLTRNATHTQKINSLIDAKTRLVDKLDQANIEKNRQHHIESPKPITSFQSLVSSVITPKVQFITSKIGSLSGGLLGGSSGGSGGNGDDHGNGSPAAPGLGGVVSSLLKLSGPILSGSSGGGNGGGSNSVSLGDNDDDDE</sequence>
<dbReference type="HOGENOM" id="CLU_1143525_0_0_1"/>
<evidence type="ECO:0000313" key="3">
    <source>
        <dbReference type="EMBL" id="EDS36066.1"/>
    </source>
</evidence>
<feature type="compositionally biased region" description="Basic and acidic residues" evidence="1">
    <location>
        <begin position="80"/>
        <end position="89"/>
    </location>
</feature>
<feature type="chain" id="PRO_5014567015" evidence="2">
    <location>
        <begin position="26"/>
        <end position="243"/>
    </location>
</feature>
<evidence type="ECO:0000256" key="1">
    <source>
        <dbReference type="SAM" id="MobiDB-lite"/>
    </source>
</evidence>
<feature type="region of interest" description="Disordered" evidence="1">
    <location>
        <begin position="218"/>
        <end position="243"/>
    </location>
</feature>
<name>B0WWH4_CULQU</name>
<evidence type="ECO:0000313" key="5">
    <source>
        <dbReference type="Proteomes" id="UP000002320"/>
    </source>
</evidence>
<dbReference type="VEuPathDB" id="VectorBase:CQUJHB001937"/>
<reference evidence="3" key="1">
    <citation type="submission" date="2007-03" db="EMBL/GenBank/DDBJ databases">
        <title>Annotation of Culex pipiens quinquefasciatus.</title>
        <authorList>
            <consortium name="The Broad Institute Genome Sequencing Platform"/>
            <person name="Atkinson P.W."/>
            <person name="Hemingway J."/>
            <person name="Christensen B.M."/>
            <person name="Higgs S."/>
            <person name="Kodira C."/>
            <person name="Hannick L."/>
            <person name="Megy K."/>
            <person name="O'Leary S."/>
            <person name="Pearson M."/>
            <person name="Haas B.J."/>
            <person name="Mauceli E."/>
            <person name="Wortman J.R."/>
            <person name="Lee N.H."/>
            <person name="Guigo R."/>
            <person name="Stanke M."/>
            <person name="Alvarado L."/>
            <person name="Amedeo P."/>
            <person name="Antoine C.H."/>
            <person name="Arensburger P."/>
            <person name="Bidwell S.L."/>
            <person name="Crawford M."/>
            <person name="Camaro F."/>
            <person name="Devon K."/>
            <person name="Engels R."/>
            <person name="Hammond M."/>
            <person name="Howarth C."/>
            <person name="Koehrsen M."/>
            <person name="Lawson D."/>
            <person name="Montgomery P."/>
            <person name="Nene V."/>
            <person name="Nusbaum C."/>
            <person name="Puiu D."/>
            <person name="Romero-Severson J."/>
            <person name="Severson D.W."/>
            <person name="Shumway M."/>
            <person name="Sisk P."/>
            <person name="Stolte C."/>
            <person name="Zeng Q."/>
            <person name="Eisenstadt E."/>
            <person name="Fraser-Liggett C."/>
            <person name="Strausberg R."/>
            <person name="Galagan J."/>
            <person name="Birren B."/>
            <person name="Collins F.H."/>
        </authorList>
    </citation>
    <scope>NUCLEOTIDE SEQUENCE [LARGE SCALE GENOMIC DNA]</scope>
    <source>
        <strain evidence="3">JHB</strain>
    </source>
</reference>
<dbReference type="VEuPathDB" id="VectorBase:CPIJ010705"/>
<proteinExistence type="predicted"/>
<keyword evidence="2" id="KW-0732">Signal</keyword>
<dbReference type="AlphaFoldDB" id="B0WWH4"/>
<accession>B0WWH4</accession>
<dbReference type="Proteomes" id="UP000002320">
    <property type="component" value="Unassembled WGS sequence"/>
</dbReference>
<dbReference type="OrthoDB" id="8197466at2759"/>
<reference evidence="4" key="2">
    <citation type="submission" date="2020-05" db="UniProtKB">
        <authorList>
            <consortium name="EnsemblMetazoa"/>
        </authorList>
    </citation>
    <scope>IDENTIFICATION</scope>
    <source>
        <strain evidence="4">JHB</strain>
    </source>
</reference>
<dbReference type="EMBL" id="DS232147">
    <property type="protein sequence ID" value="EDS36066.1"/>
    <property type="molecule type" value="Genomic_DNA"/>
</dbReference>